<dbReference type="RefSeq" id="XP_002292568.1">
    <property type="nucleotide sequence ID" value="XM_002292532.1"/>
</dbReference>
<dbReference type="InParanoid" id="B8C8Z9"/>
<accession>B8C8Z9</accession>
<reference evidence="2 3" key="2">
    <citation type="journal article" date="2008" name="Nature">
        <title>The Phaeodactylum genome reveals the evolutionary history of diatom genomes.</title>
        <authorList>
            <person name="Bowler C."/>
            <person name="Allen A.E."/>
            <person name="Badger J.H."/>
            <person name="Grimwood J."/>
            <person name="Jabbari K."/>
            <person name="Kuo A."/>
            <person name="Maheswari U."/>
            <person name="Martens C."/>
            <person name="Maumus F."/>
            <person name="Otillar R.P."/>
            <person name="Rayko E."/>
            <person name="Salamov A."/>
            <person name="Vandepoele K."/>
            <person name="Beszteri B."/>
            <person name="Gruber A."/>
            <person name="Heijde M."/>
            <person name="Katinka M."/>
            <person name="Mock T."/>
            <person name="Valentin K."/>
            <person name="Verret F."/>
            <person name="Berges J.A."/>
            <person name="Brownlee C."/>
            <person name="Cadoret J.P."/>
            <person name="Chiovitti A."/>
            <person name="Choi C.J."/>
            <person name="Coesel S."/>
            <person name="De Martino A."/>
            <person name="Detter J.C."/>
            <person name="Durkin C."/>
            <person name="Falciatore A."/>
            <person name="Fournet J."/>
            <person name="Haruta M."/>
            <person name="Huysman M.J."/>
            <person name="Jenkins B.D."/>
            <person name="Jiroutova K."/>
            <person name="Jorgensen R.E."/>
            <person name="Joubert Y."/>
            <person name="Kaplan A."/>
            <person name="Kroger N."/>
            <person name="Kroth P.G."/>
            <person name="La Roche J."/>
            <person name="Lindquist E."/>
            <person name="Lommer M."/>
            <person name="Martin-Jezequel V."/>
            <person name="Lopez P.J."/>
            <person name="Lucas S."/>
            <person name="Mangogna M."/>
            <person name="McGinnis K."/>
            <person name="Medlin L.K."/>
            <person name="Montsant A."/>
            <person name="Oudot-Le Secq M.P."/>
            <person name="Napoli C."/>
            <person name="Obornik M."/>
            <person name="Parker M.S."/>
            <person name="Petit J.L."/>
            <person name="Porcel B.M."/>
            <person name="Poulsen N."/>
            <person name="Robison M."/>
            <person name="Rychlewski L."/>
            <person name="Rynearson T.A."/>
            <person name="Schmutz J."/>
            <person name="Shapiro H."/>
            <person name="Siaut M."/>
            <person name="Stanley M."/>
            <person name="Sussman M.R."/>
            <person name="Taylor A.R."/>
            <person name="Vardi A."/>
            <person name="von Dassow P."/>
            <person name="Vyverman W."/>
            <person name="Willis A."/>
            <person name="Wyrwicz L.S."/>
            <person name="Rokhsar D.S."/>
            <person name="Weissenbach J."/>
            <person name="Armbrust E.V."/>
            <person name="Green B.R."/>
            <person name="Van de Peer Y."/>
            <person name="Grigoriev I.V."/>
        </authorList>
    </citation>
    <scope>NUCLEOTIDE SEQUENCE [LARGE SCALE GENOMIC DNA]</scope>
    <source>
        <strain evidence="2 3">CCMP1335</strain>
    </source>
</reference>
<dbReference type="GeneID" id="7447004"/>
<feature type="transmembrane region" description="Helical" evidence="1">
    <location>
        <begin position="312"/>
        <end position="334"/>
    </location>
</feature>
<evidence type="ECO:0000313" key="3">
    <source>
        <dbReference type="Proteomes" id="UP000001449"/>
    </source>
</evidence>
<dbReference type="HOGENOM" id="CLU_576850_0_0_1"/>
<keyword evidence="1" id="KW-0472">Membrane</keyword>
<keyword evidence="3" id="KW-1185">Reference proteome</keyword>
<evidence type="ECO:0000313" key="2">
    <source>
        <dbReference type="EMBL" id="EED89764.1"/>
    </source>
</evidence>
<keyword evidence="1" id="KW-0812">Transmembrane</keyword>
<sequence>MAMASYSEDIQEFLRRDRERISSFNDGSGTIVEDGSPIFRRSRDVSTFNCDNDNKRRMYDEDSGSSLRKAELNGEGNTEAFTGLALDNNLQDGESDNVFNIPYQVKEGVKIAQYAAIIIALVMEEELPTGFYLLRMITKKSLHEKYPRIMYYKFIFSALVRIGMGYLFLFNTFLVVIQATGVLEIFYDVLALDDIAFRLATIDVFGKRMKKATSAKVYRTEFERQPFAFRRNMSRFLATLYFFNFCIMFLGMGYFTVKQNRGDYYCDSISVNLGDAIWEDAVVLMPTGEIHRKVLIFAYFNGMYVMNENKRIATFMGSALAGVAFVTKLGFILFSRENPPTGSNSTFNLVEWDDEEFFRIYGRPVYRYQTGFSDELLASQNVTEQEDAIFLLYTGNRWFGTVYKGVRNNTREYWDAYTREFHSFWEDAYAEVTRFVSDPTTGSSPIAVDFFLIGQRGEEFGPFGELFPLREPGK</sequence>
<dbReference type="AlphaFoldDB" id="B8C8Z9"/>
<dbReference type="PaxDb" id="35128-Thaps8263"/>
<feature type="transmembrane region" description="Helical" evidence="1">
    <location>
        <begin position="236"/>
        <end position="255"/>
    </location>
</feature>
<feature type="transmembrane region" description="Helical" evidence="1">
    <location>
        <begin position="154"/>
        <end position="179"/>
    </location>
</feature>
<dbReference type="GO" id="GO:0045840">
    <property type="term" value="P:positive regulation of mitotic nuclear division"/>
    <property type="evidence" value="ECO:0000318"/>
    <property type="project" value="GO_Central"/>
</dbReference>
<dbReference type="KEGG" id="tps:THAPSDRAFT_8263"/>
<dbReference type="GO" id="GO:0007173">
    <property type="term" value="P:epidermal growth factor receptor signaling pathway"/>
    <property type="evidence" value="ECO:0000318"/>
    <property type="project" value="GO_Central"/>
</dbReference>
<dbReference type="EMBL" id="CM000646">
    <property type="protein sequence ID" value="EED89764.1"/>
    <property type="molecule type" value="Genomic_DNA"/>
</dbReference>
<protein>
    <submittedName>
        <fullName evidence="2">Uncharacterized protein</fullName>
    </submittedName>
</protein>
<keyword evidence="1" id="KW-1133">Transmembrane helix</keyword>
<gene>
    <name evidence="2" type="ORF">THAPSDRAFT_8263</name>
</gene>
<organism evidence="2 3">
    <name type="scientific">Thalassiosira pseudonana</name>
    <name type="common">Marine diatom</name>
    <name type="synonym">Cyclotella nana</name>
    <dbReference type="NCBI Taxonomy" id="35128"/>
    <lineage>
        <taxon>Eukaryota</taxon>
        <taxon>Sar</taxon>
        <taxon>Stramenopiles</taxon>
        <taxon>Ochrophyta</taxon>
        <taxon>Bacillariophyta</taxon>
        <taxon>Coscinodiscophyceae</taxon>
        <taxon>Thalassiosirophycidae</taxon>
        <taxon>Thalassiosirales</taxon>
        <taxon>Thalassiosiraceae</taxon>
        <taxon>Thalassiosira</taxon>
    </lineage>
</organism>
<dbReference type="Proteomes" id="UP000001449">
    <property type="component" value="Chromosome 10"/>
</dbReference>
<dbReference type="GO" id="GO:0008284">
    <property type="term" value="P:positive regulation of cell population proliferation"/>
    <property type="evidence" value="ECO:0000318"/>
    <property type="project" value="GO_Central"/>
</dbReference>
<evidence type="ECO:0000256" key="1">
    <source>
        <dbReference type="SAM" id="Phobius"/>
    </source>
</evidence>
<proteinExistence type="predicted"/>
<name>B8C8Z9_THAPS</name>
<reference evidence="2 3" key="1">
    <citation type="journal article" date="2004" name="Science">
        <title>The genome of the diatom Thalassiosira pseudonana: ecology, evolution, and metabolism.</title>
        <authorList>
            <person name="Armbrust E.V."/>
            <person name="Berges J.A."/>
            <person name="Bowler C."/>
            <person name="Green B.R."/>
            <person name="Martinez D."/>
            <person name="Putnam N.H."/>
            <person name="Zhou S."/>
            <person name="Allen A.E."/>
            <person name="Apt K.E."/>
            <person name="Bechner M."/>
            <person name="Brzezinski M.A."/>
            <person name="Chaal B.K."/>
            <person name="Chiovitti A."/>
            <person name="Davis A.K."/>
            <person name="Demarest M.S."/>
            <person name="Detter J.C."/>
            <person name="Glavina T."/>
            <person name="Goodstein D."/>
            <person name="Hadi M.Z."/>
            <person name="Hellsten U."/>
            <person name="Hildebrand M."/>
            <person name="Jenkins B.D."/>
            <person name="Jurka J."/>
            <person name="Kapitonov V.V."/>
            <person name="Kroger N."/>
            <person name="Lau W.W."/>
            <person name="Lane T.W."/>
            <person name="Larimer F.W."/>
            <person name="Lippmeier J.C."/>
            <person name="Lucas S."/>
            <person name="Medina M."/>
            <person name="Montsant A."/>
            <person name="Obornik M."/>
            <person name="Parker M.S."/>
            <person name="Palenik B."/>
            <person name="Pazour G.J."/>
            <person name="Richardson P.M."/>
            <person name="Rynearson T.A."/>
            <person name="Saito M.A."/>
            <person name="Schwartz D.C."/>
            <person name="Thamatrakoln K."/>
            <person name="Valentin K."/>
            <person name="Vardi A."/>
            <person name="Wilkerson F.P."/>
            <person name="Rokhsar D.S."/>
        </authorList>
    </citation>
    <scope>NUCLEOTIDE SEQUENCE [LARGE SCALE GENOMIC DNA]</scope>
    <source>
        <strain evidence="2 3">CCMP1335</strain>
    </source>
</reference>